<reference evidence="2 3" key="1">
    <citation type="journal article" date="2003" name="Proc. Natl. Acad. Sci. U.S.A.">
        <title>Complete genome sequence of the marine planctomycete Pirellula sp. strain 1.</title>
        <authorList>
            <person name="Gloeckner F.O."/>
            <person name="Kube M."/>
            <person name="Bauer M."/>
            <person name="Teeling H."/>
            <person name="Lombardot T."/>
            <person name="Ludwig W."/>
            <person name="Gade D."/>
            <person name="Beck A."/>
            <person name="Borzym K."/>
            <person name="Heitmann K."/>
            <person name="Rabus R."/>
            <person name="Schlesner H."/>
            <person name="Amann R."/>
            <person name="Reinhardt R."/>
        </authorList>
    </citation>
    <scope>NUCLEOTIDE SEQUENCE [LARGE SCALE GENOMIC DNA]</scope>
    <source>
        <strain evidence="3">DSM 10527 / NCIMB 13988 / SH1</strain>
    </source>
</reference>
<proteinExistence type="predicted"/>
<dbReference type="EMBL" id="BX294138">
    <property type="protein sequence ID" value="CAD73234.1"/>
    <property type="molecule type" value="Genomic_DNA"/>
</dbReference>
<dbReference type="InParanoid" id="Q7UU50"/>
<evidence type="ECO:0000313" key="3">
    <source>
        <dbReference type="Proteomes" id="UP000001025"/>
    </source>
</evidence>
<dbReference type="Proteomes" id="UP000001025">
    <property type="component" value="Chromosome"/>
</dbReference>
<gene>
    <name evidence="2" type="ordered locus">RB3506</name>
</gene>
<dbReference type="STRING" id="243090.RB3506"/>
<dbReference type="AlphaFoldDB" id="Q7UU50"/>
<protein>
    <submittedName>
        <fullName evidence="2">Uncharacterized protein</fullName>
    </submittedName>
</protein>
<name>Q7UU50_RHOBA</name>
<dbReference type="HOGENOM" id="CLU_3188277_0_0_0"/>
<dbReference type="EnsemblBacteria" id="CAD73234">
    <property type="protein sequence ID" value="CAD73234"/>
    <property type="gene ID" value="RB3506"/>
</dbReference>
<organism evidence="2 3">
    <name type="scientific">Rhodopirellula baltica (strain DSM 10527 / NCIMB 13988 / SH1)</name>
    <dbReference type="NCBI Taxonomy" id="243090"/>
    <lineage>
        <taxon>Bacteria</taxon>
        <taxon>Pseudomonadati</taxon>
        <taxon>Planctomycetota</taxon>
        <taxon>Planctomycetia</taxon>
        <taxon>Pirellulales</taxon>
        <taxon>Pirellulaceae</taxon>
        <taxon>Rhodopirellula</taxon>
    </lineage>
</organism>
<feature type="region of interest" description="Disordered" evidence="1">
    <location>
        <begin position="1"/>
        <end position="23"/>
    </location>
</feature>
<sequence>MIKPHESRSRAYSKPRCSHEEPERMPKRLKWFCPSFPSELLSSLLI</sequence>
<evidence type="ECO:0000313" key="2">
    <source>
        <dbReference type="EMBL" id="CAD73234.1"/>
    </source>
</evidence>
<evidence type="ECO:0000256" key="1">
    <source>
        <dbReference type="SAM" id="MobiDB-lite"/>
    </source>
</evidence>
<accession>Q7UU50</accession>
<dbReference type="KEGG" id="rba:RB3506"/>
<keyword evidence="3" id="KW-1185">Reference proteome</keyword>